<gene>
    <name evidence="1" type="ORF">SAMN04489812_2133</name>
</gene>
<protein>
    <recommendedName>
        <fullName evidence="3">Cytotoxic translational repressor of toxin-antitoxin stability system</fullName>
    </recommendedName>
</protein>
<evidence type="ECO:0000313" key="1">
    <source>
        <dbReference type="EMBL" id="SDS51296.1"/>
    </source>
</evidence>
<accession>A0A1H1SU98</accession>
<evidence type="ECO:0000313" key="2">
    <source>
        <dbReference type="Proteomes" id="UP000199103"/>
    </source>
</evidence>
<keyword evidence="2" id="KW-1185">Reference proteome</keyword>
<dbReference type="EMBL" id="LT629772">
    <property type="protein sequence ID" value="SDS51296.1"/>
    <property type="molecule type" value="Genomic_DNA"/>
</dbReference>
<dbReference type="OrthoDB" id="3382403at2"/>
<dbReference type="Proteomes" id="UP000199103">
    <property type="component" value="Chromosome I"/>
</dbReference>
<dbReference type="STRING" id="630515.SAMN04489812_2133"/>
<name>A0A1H1SU98_9ACTN</name>
<dbReference type="AlphaFoldDB" id="A0A1H1SU98"/>
<sequence>MTGFPAATRKDHQKFCVTEGWVQVRNARGNTGDHWIYELTLPDGRTLRTRVSHPVNRDTYGAAMWAHILREQLDVDEPAFWACVQDKVMPERGSLEPPEDAIPAGVVAQLLSNGVPDVEIQDMSRTDAIRRLNEIWSQPT</sequence>
<organism evidence="1 2">
    <name type="scientific">Microlunatus soli</name>
    <dbReference type="NCBI Taxonomy" id="630515"/>
    <lineage>
        <taxon>Bacteria</taxon>
        <taxon>Bacillati</taxon>
        <taxon>Actinomycetota</taxon>
        <taxon>Actinomycetes</taxon>
        <taxon>Propionibacteriales</taxon>
        <taxon>Propionibacteriaceae</taxon>
        <taxon>Microlunatus</taxon>
    </lineage>
</organism>
<proteinExistence type="predicted"/>
<evidence type="ECO:0008006" key="3">
    <source>
        <dbReference type="Google" id="ProtNLM"/>
    </source>
</evidence>
<reference evidence="1 2" key="1">
    <citation type="submission" date="2016-10" db="EMBL/GenBank/DDBJ databases">
        <authorList>
            <person name="de Groot N.N."/>
        </authorList>
    </citation>
    <scope>NUCLEOTIDE SEQUENCE [LARGE SCALE GENOMIC DNA]</scope>
    <source>
        <strain evidence="1 2">DSM 21800</strain>
    </source>
</reference>